<keyword evidence="2 8" id="KW-0813">Transport</keyword>
<dbReference type="GO" id="GO:0030322">
    <property type="term" value="P:stabilization of membrane potential"/>
    <property type="evidence" value="ECO:0007669"/>
    <property type="project" value="TreeGrafter"/>
</dbReference>
<dbReference type="Pfam" id="PF07885">
    <property type="entry name" value="Ion_trans_2"/>
    <property type="match status" value="2"/>
</dbReference>
<keyword evidence="10" id="KW-1185">Reference proteome</keyword>
<dbReference type="GeneID" id="108664970"/>
<evidence type="ECO:0000313" key="11">
    <source>
        <dbReference type="RefSeq" id="XP_018007163.1"/>
    </source>
</evidence>
<accession>A0A8B7N0Z1</accession>
<dbReference type="KEGG" id="hazt:108664970"/>
<evidence type="ECO:0000256" key="6">
    <source>
        <dbReference type="ARBA" id="ARBA00023136"/>
    </source>
</evidence>
<evidence type="ECO:0000259" key="9">
    <source>
        <dbReference type="Pfam" id="PF07885"/>
    </source>
</evidence>
<dbReference type="InterPro" id="IPR013099">
    <property type="entry name" value="K_chnl_dom"/>
</dbReference>
<dbReference type="PRINTS" id="PR01333">
    <property type="entry name" value="2POREKCHANEL"/>
</dbReference>
<keyword evidence="5 8" id="KW-0406">Ion transport</keyword>
<keyword evidence="6" id="KW-0472">Membrane</keyword>
<evidence type="ECO:0000256" key="7">
    <source>
        <dbReference type="ARBA" id="ARBA00023303"/>
    </source>
</evidence>
<feature type="domain" description="Potassium channel" evidence="9">
    <location>
        <begin position="248"/>
        <end position="332"/>
    </location>
</feature>
<dbReference type="OrthoDB" id="297496at2759"/>
<gene>
    <name evidence="11" type="primary">LOC108664970</name>
</gene>
<protein>
    <submittedName>
        <fullName evidence="11">Potassium channel subfamily K member 18 isoform X1</fullName>
    </submittedName>
</protein>
<dbReference type="SUPFAM" id="SSF81324">
    <property type="entry name" value="Voltage-gated potassium channels"/>
    <property type="match status" value="2"/>
</dbReference>
<name>A0A8B7N0Z1_HYAAZ</name>
<dbReference type="PANTHER" id="PTHR11003">
    <property type="entry name" value="POTASSIUM CHANNEL, SUBFAMILY K"/>
    <property type="match status" value="1"/>
</dbReference>
<evidence type="ECO:0000256" key="8">
    <source>
        <dbReference type="RuleBase" id="RU003857"/>
    </source>
</evidence>
<dbReference type="InterPro" id="IPR003280">
    <property type="entry name" value="2pore_dom_K_chnl"/>
</dbReference>
<evidence type="ECO:0000256" key="5">
    <source>
        <dbReference type="ARBA" id="ARBA00023065"/>
    </source>
</evidence>
<dbReference type="GO" id="GO:0022841">
    <property type="term" value="F:potassium ion leak channel activity"/>
    <property type="evidence" value="ECO:0007669"/>
    <property type="project" value="TreeGrafter"/>
</dbReference>
<proteinExistence type="inferred from homology"/>
<organism evidence="10 11">
    <name type="scientific">Hyalella azteca</name>
    <name type="common">Amphipod</name>
    <dbReference type="NCBI Taxonomy" id="294128"/>
    <lineage>
        <taxon>Eukaryota</taxon>
        <taxon>Metazoa</taxon>
        <taxon>Ecdysozoa</taxon>
        <taxon>Arthropoda</taxon>
        <taxon>Crustacea</taxon>
        <taxon>Multicrustacea</taxon>
        <taxon>Malacostraca</taxon>
        <taxon>Eumalacostraca</taxon>
        <taxon>Peracarida</taxon>
        <taxon>Amphipoda</taxon>
        <taxon>Senticaudata</taxon>
        <taxon>Talitrida</taxon>
        <taxon>Talitroidea</taxon>
        <taxon>Hyalellidae</taxon>
        <taxon>Hyalella</taxon>
    </lineage>
</organism>
<evidence type="ECO:0000313" key="10">
    <source>
        <dbReference type="Proteomes" id="UP000694843"/>
    </source>
</evidence>
<keyword evidence="7 8" id="KW-0407">Ion channel</keyword>
<reference evidence="11" key="1">
    <citation type="submission" date="2025-08" db="UniProtKB">
        <authorList>
            <consortium name="RefSeq"/>
        </authorList>
    </citation>
    <scope>IDENTIFICATION</scope>
    <source>
        <tissue evidence="11">Whole organism</tissue>
    </source>
</reference>
<comment type="subcellular location">
    <subcellularLocation>
        <location evidence="1">Membrane</location>
        <topology evidence="1">Multi-pass membrane protein</topology>
    </subcellularLocation>
</comment>
<evidence type="ECO:0000256" key="3">
    <source>
        <dbReference type="ARBA" id="ARBA00022692"/>
    </source>
</evidence>
<dbReference type="AlphaFoldDB" id="A0A8B7N0Z1"/>
<evidence type="ECO:0000256" key="2">
    <source>
        <dbReference type="ARBA" id="ARBA00022448"/>
    </source>
</evidence>
<comment type="similarity">
    <text evidence="8">Belongs to the two pore domain potassium channel (TC 1.A.1.8) family.</text>
</comment>
<dbReference type="PANTHER" id="PTHR11003:SF334">
    <property type="entry name" value="FI03418P"/>
    <property type="match status" value="1"/>
</dbReference>
<feature type="domain" description="Potassium channel" evidence="9">
    <location>
        <begin position="123"/>
        <end position="188"/>
    </location>
</feature>
<dbReference type="GO" id="GO:0005886">
    <property type="term" value="C:plasma membrane"/>
    <property type="evidence" value="ECO:0007669"/>
    <property type="project" value="TreeGrafter"/>
</dbReference>
<dbReference type="Proteomes" id="UP000694843">
    <property type="component" value="Unplaced"/>
</dbReference>
<keyword evidence="4" id="KW-1133">Transmembrane helix</keyword>
<dbReference type="OMA" id="PERCEMF"/>
<sequence length="411" mass="46597">MALQKRKKIRRGLKMDLFSNKQSCCKAILRLLLSHVGLFLIVCLYAVLGAYLFIYTEAQQQQLATLNKQGAYRVMNSSKKYIVLDMFYQSRQNLTADKFKQLAWNNIYNFHNYIVKAATELRYDGTNNPVNDWSFYNSLIFTITTMATIGYGYVYPKSFNGQVYCIIYACLGVPIMLVFLANIGDFLANAFRYVYSRGCCVVCRIIRKKSEVKKSGQKPKSVFKEVVGNEPYMPTQEVQVPITVNVCVLALYLAVGGVIFVLWEGWQFSEAIYFSFITLSTIGFGDYVPGVSADYASTSIVLTIFRLATTLIYIVVGMALLSMCINLIQEQIVAKFRWLAKEIGMKEETDEDIRIKHKYRKTLHEVVTTPAGKDGNECQLHNLEDSKPIKNIRKTNPKGSGGGLVFTDLTQ</sequence>
<keyword evidence="3 8" id="KW-0812">Transmembrane</keyword>
<dbReference type="RefSeq" id="XP_018007163.1">
    <property type="nucleotide sequence ID" value="XM_018151674.2"/>
</dbReference>
<evidence type="ECO:0000256" key="1">
    <source>
        <dbReference type="ARBA" id="ARBA00004141"/>
    </source>
</evidence>
<evidence type="ECO:0000256" key="4">
    <source>
        <dbReference type="ARBA" id="ARBA00022989"/>
    </source>
</evidence>
<dbReference type="Gene3D" id="1.10.287.70">
    <property type="match status" value="1"/>
</dbReference>
<dbReference type="GO" id="GO:0015271">
    <property type="term" value="F:outward rectifier potassium channel activity"/>
    <property type="evidence" value="ECO:0007669"/>
    <property type="project" value="TreeGrafter"/>
</dbReference>